<evidence type="ECO:0000256" key="5">
    <source>
        <dbReference type="SAM" id="MobiDB-lite"/>
    </source>
</evidence>
<dbReference type="SUPFAM" id="SSF103481">
    <property type="entry name" value="Multidrug resistance efflux transporter EmrE"/>
    <property type="match status" value="1"/>
</dbReference>
<keyword evidence="2 6" id="KW-0812">Transmembrane</keyword>
<comment type="subcellular location">
    <subcellularLocation>
        <location evidence="1">Membrane</location>
        <topology evidence="1">Multi-pass membrane protein</topology>
    </subcellularLocation>
</comment>
<keyword evidence="4 6" id="KW-0472">Membrane</keyword>
<dbReference type="PANTHER" id="PTHR12570">
    <property type="match status" value="1"/>
</dbReference>
<dbReference type="InterPro" id="IPR037185">
    <property type="entry name" value="EmrE-like"/>
</dbReference>
<feature type="transmembrane region" description="Helical" evidence="6">
    <location>
        <begin position="102"/>
        <end position="123"/>
    </location>
</feature>
<feature type="compositionally biased region" description="Basic and acidic residues" evidence="5">
    <location>
        <begin position="243"/>
        <end position="252"/>
    </location>
</feature>
<feature type="transmembrane region" description="Helical" evidence="6">
    <location>
        <begin position="48"/>
        <end position="67"/>
    </location>
</feature>
<evidence type="ECO:0000256" key="4">
    <source>
        <dbReference type="ARBA" id="ARBA00023136"/>
    </source>
</evidence>
<organism evidence="7 8">
    <name type="scientific">Papiliotrema laurentii</name>
    <name type="common">Cryptococcus laurentii</name>
    <dbReference type="NCBI Taxonomy" id="5418"/>
    <lineage>
        <taxon>Eukaryota</taxon>
        <taxon>Fungi</taxon>
        <taxon>Dikarya</taxon>
        <taxon>Basidiomycota</taxon>
        <taxon>Agaricomycotina</taxon>
        <taxon>Tremellomycetes</taxon>
        <taxon>Tremellales</taxon>
        <taxon>Rhynchogastremaceae</taxon>
        <taxon>Papiliotrema</taxon>
    </lineage>
</organism>
<feature type="compositionally biased region" description="Polar residues" evidence="5">
    <location>
        <begin position="205"/>
        <end position="217"/>
    </location>
</feature>
<dbReference type="InterPro" id="IPR008521">
    <property type="entry name" value="Mg_trans_NIPA"/>
</dbReference>
<feature type="transmembrane region" description="Helical" evidence="6">
    <location>
        <begin position="6"/>
        <end position="24"/>
    </location>
</feature>
<feature type="region of interest" description="Disordered" evidence="5">
    <location>
        <begin position="470"/>
        <end position="516"/>
    </location>
</feature>
<evidence type="ECO:0000256" key="3">
    <source>
        <dbReference type="ARBA" id="ARBA00022989"/>
    </source>
</evidence>
<reference evidence="7" key="1">
    <citation type="submission" date="2023-02" db="EMBL/GenBank/DDBJ databases">
        <title>Identification and recombinant expression of a fungal hydrolase from Papiliotrema laurentii that hydrolyzes apple cutin and clears colloidal polyester polyurethane.</title>
        <authorList>
            <consortium name="DOE Joint Genome Institute"/>
            <person name="Roman V.A."/>
            <person name="Bojanowski C."/>
            <person name="Crable B.R."/>
            <person name="Wagner D.N."/>
            <person name="Hung C.S."/>
            <person name="Nadeau L.J."/>
            <person name="Schratz L."/>
            <person name="Haridas S."/>
            <person name="Pangilinan J."/>
            <person name="Lipzen A."/>
            <person name="Na H."/>
            <person name="Yan M."/>
            <person name="Ng V."/>
            <person name="Grigoriev I.V."/>
            <person name="Spatafora J.W."/>
            <person name="Barlow D."/>
            <person name="Biffinger J."/>
            <person name="Kelley-Loughnane N."/>
            <person name="Varaljay V.A."/>
            <person name="Crookes-Goodson W.J."/>
        </authorList>
    </citation>
    <scope>NUCLEOTIDE SEQUENCE</scope>
    <source>
        <strain evidence="7">5307AH</strain>
    </source>
</reference>
<keyword evidence="8" id="KW-1185">Reference proteome</keyword>
<feature type="compositionally biased region" description="Low complexity" evidence="5">
    <location>
        <begin position="183"/>
        <end position="196"/>
    </location>
</feature>
<feature type="transmembrane region" description="Helical" evidence="6">
    <location>
        <begin position="363"/>
        <end position="388"/>
    </location>
</feature>
<dbReference type="Proteomes" id="UP001182556">
    <property type="component" value="Unassembled WGS sequence"/>
</dbReference>
<evidence type="ECO:0000256" key="6">
    <source>
        <dbReference type="SAM" id="Phobius"/>
    </source>
</evidence>
<evidence type="ECO:0000313" key="8">
    <source>
        <dbReference type="Proteomes" id="UP001182556"/>
    </source>
</evidence>
<dbReference type="EMBL" id="JAODAN010000005">
    <property type="protein sequence ID" value="KAK1924079.1"/>
    <property type="molecule type" value="Genomic_DNA"/>
</dbReference>
<gene>
    <name evidence="7" type="ORF">DB88DRAFT_489029</name>
</gene>
<dbReference type="PANTHER" id="PTHR12570:SF86">
    <property type="entry name" value="ADR321CP"/>
    <property type="match status" value="1"/>
</dbReference>
<feature type="transmembrane region" description="Helical" evidence="6">
    <location>
        <begin position="400"/>
        <end position="420"/>
    </location>
</feature>
<evidence type="ECO:0000256" key="1">
    <source>
        <dbReference type="ARBA" id="ARBA00004141"/>
    </source>
</evidence>
<feature type="transmembrane region" description="Helical" evidence="6">
    <location>
        <begin position="339"/>
        <end position="357"/>
    </location>
</feature>
<dbReference type="Pfam" id="PF05653">
    <property type="entry name" value="Mg_trans_NIPA"/>
    <property type="match status" value="2"/>
</dbReference>
<dbReference type="GO" id="GO:0016020">
    <property type="term" value="C:membrane"/>
    <property type="evidence" value="ECO:0007669"/>
    <property type="project" value="UniProtKB-SubCell"/>
</dbReference>
<feature type="transmembrane region" description="Helical" evidence="6">
    <location>
        <begin position="73"/>
        <end position="95"/>
    </location>
</feature>
<name>A0AAD9CY10_PAPLA</name>
<accession>A0AAD9CY10</accession>
<evidence type="ECO:0000256" key="2">
    <source>
        <dbReference type="ARBA" id="ARBA00022692"/>
    </source>
</evidence>
<dbReference type="AlphaFoldDB" id="A0AAD9CY10"/>
<dbReference type="GO" id="GO:0015095">
    <property type="term" value="F:magnesium ion transmembrane transporter activity"/>
    <property type="evidence" value="ECO:0007669"/>
    <property type="project" value="InterPro"/>
</dbReference>
<feature type="compositionally biased region" description="Basic and acidic residues" evidence="5">
    <location>
        <begin position="592"/>
        <end position="627"/>
    </location>
</feature>
<proteinExistence type="predicted"/>
<protein>
    <submittedName>
        <fullName evidence="7">Uncharacterized protein</fullName>
    </submittedName>
</protein>
<comment type="caution">
    <text evidence="7">The sequence shown here is derived from an EMBL/GenBank/DDBJ whole genome shotgun (WGS) entry which is preliminary data.</text>
</comment>
<keyword evidence="3 6" id="KW-1133">Transmembrane helix</keyword>
<feature type="transmembrane region" description="Helical" evidence="6">
    <location>
        <begin position="143"/>
        <end position="167"/>
    </location>
</feature>
<evidence type="ECO:0000313" key="7">
    <source>
        <dbReference type="EMBL" id="KAK1924079.1"/>
    </source>
</evidence>
<feature type="region of interest" description="Disordered" evidence="5">
    <location>
        <begin position="177"/>
        <end position="259"/>
    </location>
</feature>
<sequence length="662" mass="71768">MVSVALAIVVGLVSSFVQSLGLTIQRKSHVQEDLLPLPHRRKPLKRPLWLLGFFIYITSNVFSTIFQLDALPIIILAPLGAVSLIFNALLARLILGDTFGKMAMVGTGLVTGGAIMIAVFGVVEEEEHGLNELMRLWRRGPFLAFFGVMCAAIIGVLFSAHIASWHVHRQLNPGRIKLHESETPPSSRPPSNYASPSSPPPIPFRNTSHQVTTTRRWSSPDRPDDAATTASSPDSPIDSHPAIPHDRSESPKAHGVRFAVGSTPNNLTIDLPPADPAFAIPTAHQQRTLTLSGLAFAAASGTLSGMSLVLAKAAVELLVITIEHYRTGKGSNQFTRPESWFLVLGLGVGAILQLLYLNYSLTFASPALICPLAFCFFNLSSIFDGLVFYDQFGRLKTYQIVLVSIGVAVLLLGVWVVALIKPTGEGGVDVGTWVEDADSDSECEGVEAGEEATLLGGERFLEPEEEVFEPASPVPHAEPGLPQSPAWPYSPRSMSSPRLGGPLSPTRRRSRGPRLGTLLPEYGGAPHAPAGFSIGIGAASPGFVLRSESQHHGHVHANGYVRRRSRTQSEGQAGIIDLIRGHRGSRGTSMDLAREQEHEQRRRSADQERRGENDAEHALRGWEETEVHRRRVSWWRSLFGSTEGEGKIRLDDDRAGGPGPGD</sequence>
<feature type="region of interest" description="Disordered" evidence="5">
    <location>
        <begin position="580"/>
        <end position="628"/>
    </location>
</feature>